<dbReference type="AlphaFoldDB" id="A0A9W8RY11"/>
<evidence type="ECO:0000313" key="2">
    <source>
        <dbReference type="Proteomes" id="UP001152049"/>
    </source>
</evidence>
<dbReference type="OrthoDB" id="3220769at2759"/>
<name>A0A9W8RY11_9HYPO</name>
<accession>A0A9W8RY11</accession>
<gene>
    <name evidence="1" type="ORF">NW762_007944</name>
</gene>
<proteinExistence type="predicted"/>
<evidence type="ECO:0000313" key="1">
    <source>
        <dbReference type="EMBL" id="KAJ4258857.1"/>
    </source>
</evidence>
<reference evidence="1" key="1">
    <citation type="submission" date="2022-09" db="EMBL/GenBank/DDBJ databases">
        <title>Fusarium specimens isolated from Avocado Roots.</title>
        <authorList>
            <person name="Stajich J."/>
            <person name="Roper C."/>
            <person name="Heimlech-Rivalta G."/>
        </authorList>
    </citation>
    <scope>NUCLEOTIDE SEQUENCE</scope>
    <source>
        <strain evidence="1">CF00136</strain>
    </source>
</reference>
<dbReference type="EMBL" id="JAOQAZ010000015">
    <property type="protein sequence ID" value="KAJ4258857.1"/>
    <property type="molecule type" value="Genomic_DNA"/>
</dbReference>
<sequence length="227" mass="25576">MSSLGLMNLTLGVEYNGEGDHIYDYVIEDDYKTHASTWWGTRLMNAYFTGILTTMSQTQRTSDGKYWSIGRISYTRNPTKTNIRELSFFNLGGWFLSSNGFINGNTLNDTAFIRDNPELFGGIRMDQVFNMKQQAEFVPVATEALHFARILHSLVAVDLGNRHAPNLLLEEDELRYAILPSDDPNRQSGGFLNGSNSCSRLANATEEQRFGFTQRNVRQIRGSNGAP</sequence>
<dbReference type="Proteomes" id="UP001152049">
    <property type="component" value="Unassembled WGS sequence"/>
</dbReference>
<organism evidence="1 2">
    <name type="scientific">Fusarium torreyae</name>
    <dbReference type="NCBI Taxonomy" id="1237075"/>
    <lineage>
        <taxon>Eukaryota</taxon>
        <taxon>Fungi</taxon>
        <taxon>Dikarya</taxon>
        <taxon>Ascomycota</taxon>
        <taxon>Pezizomycotina</taxon>
        <taxon>Sordariomycetes</taxon>
        <taxon>Hypocreomycetidae</taxon>
        <taxon>Hypocreales</taxon>
        <taxon>Nectriaceae</taxon>
        <taxon>Fusarium</taxon>
    </lineage>
</organism>
<protein>
    <submittedName>
        <fullName evidence="1">Uncharacterized protein</fullName>
    </submittedName>
</protein>
<comment type="caution">
    <text evidence="1">The sequence shown here is derived from an EMBL/GenBank/DDBJ whole genome shotgun (WGS) entry which is preliminary data.</text>
</comment>
<keyword evidence="2" id="KW-1185">Reference proteome</keyword>